<accession>A0A4D9D7Q1</accession>
<evidence type="ECO:0000313" key="2">
    <source>
        <dbReference type="EMBL" id="TFJ86387.1"/>
    </source>
</evidence>
<feature type="compositionally biased region" description="Basic and acidic residues" evidence="1">
    <location>
        <begin position="167"/>
        <end position="180"/>
    </location>
</feature>
<dbReference type="Proteomes" id="UP000355283">
    <property type="component" value="Unassembled WGS sequence"/>
</dbReference>
<protein>
    <submittedName>
        <fullName evidence="2">Uncharacterized protein</fullName>
    </submittedName>
</protein>
<reference evidence="2 3" key="1">
    <citation type="submission" date="2019-01" db="EMBL/GenBank/DDBJ databases">
        <title>Nuclear Genome Assembly of the Microalgal Biofuel strain Nannochloropsis salina CCMP1776.</title>
        <authorList>
            <person name="Hovde B."/>
        </authorList>
    </citation>
    <scope>NUCLEOTIDE SEQUENCE [LARGE SCALE GENOMIC DNA]</scope>
    <source>
        <strain evidence="2 3">CCMP1776</strain>
    </source>
</reference>
<feature type="region of interest" description="Disordered" evidence="1">
    <location>
        <begin position="137"/>
        <end position="180"/>
    </location>
</feature>
<dbReference type="AlphaFoldDB" id="A0A4D9D7Q1"/>
<name>A0A4D9D7Q1_9STRA</name>
<dbReference type="EMBL" id="SDOX01000009">
    <property type="protein sequence ID" value="TFJ86387.1"/>
    <property type="molecule type" value="Genomic_DNA"/>
</dbReference>
<gene>
    <name evidence="2" type="ORF">NSK_002595</name>
</gene>
<sequence length="180" mass="18484">MFFVGVEAFPKLLTEGKKCATPLAIGQSIMGAPVELGKDEVVTVTRADGTAMKSGDAYKPGETLTIGPGCFRAWGGGFVDGLCGDRRILPNVDGFAEYKAPKDGLDVMIWAGFAAKHGAVTVTQGFLLKGAKGTRAFPPGVAPPPPSASTTNVAKKGGAAGKTSTDPAKEENEGRLRGGM</sequence>
<comment type="caution">
    <text evidence="2">The sequence shown here is derived from an EMBL/GenBank/DDBJ whole genome shotgun (WGS) entry which is preliminary data.</text>
</comment>
<evidence type="ECO:0000313" key="3">
    <source>
        <dbReference type="Proteomes" id="UP000355283"/>
    </source>
</evidence>
<keyword evidence="3" id="KW-1185">Reference proteome</keyword>
<proteinExistence type="predicted"/>
<organism evidence="2 3">
    <name type="scientific">Nannochloropsis salina CCMP1776</name>
    <dbReference type="NCBI Taxonomy" id="1027361"/>
    <lineage>
        <taxon>Eukaryota</taxon>
        <taxon>Sar</taxon>
        <taxon>Stramenopiles</taxon>
        <taxon>Ochrophyta</taxon>
        <taxon>Eustigmatophyceae</taxon>
        <taxon>Eustigmatales</taxon>
        <taxon>Monodopsidaceae</taxon>
        <taxon>Microchloropsis</taxon>
        <taxon>Microchloropsis salina</taxon>
    </lineage>
</organism>
<evidence type="ECO:0000256" key="1">
    <source>
        <dbReference type="SAM" id="MobiDB-lite"/>
    </source>
</evidence>